<dbReference type="CDD" id="cd06261">
    <property type="entry name" value="TM_PBP2"/>
    <property type="match status" value="1"/>
</dbReference>
<dbReference type="GO" id="GO:0005886">
    <property type="term" value="C:plasma membrane"/>
    <property type="evidence" value="ECO:0007669"/>
    <property type="project" value="UniProtKB-SubCell"/>
</dbReference>
<evidence type="ECO:0000256" key="4">
    <source>
        <dbReference type="ARBA" id="ARBA00022475"/>
    </source>
</evidence>
<evidence type="ECO:0000313" key="11">
    <source>
        <dbReference type="Proteomes" id="UP000219331"/>
    </source>
</evidence>
<keyword evidence="5 8" id="KW-0812">Transmembrane</keyword>
<dbReference type="PROSITE" id="PS50928">
    <property type="entry name" value="ABC_TM1"/>
    <property type="match status" value="1"/>
</dbReference>
<dbReference type="PANTHER" id="PTHR43848">
    <property type="entry name" value="PUTRESCINE TRANSPORT SYSTEM PERMEASE PROTEIN POTI"/>
    <property type="match status" value="1"/>
</dbReference>
<proteinExistence type="inferred from homology"/>
<dbReference type="InterPro" id="IPR035906">
    <property type="entry name" value="MetI-like_sf"/>
</dbReference>
<name>A0A285SQ11_9HYPH</name>
<organism evidence="10 11">
    <name type="scientific">Stappia indica</name>
    <dbReference type="NCBI Taxonomy" id="538381"/>
    <lineage>
        <taxon>Bacteria</taxon>
        <taxon>Pseudomonadati</taxon>
        <taxon>Pseudomonadota</taxon>
        <taxon>Alphaproteobacteria</taxon>
        <taxon>Hyphomicrobiales</taxon>
        <taxon>Stappiaceae</taxon>
        <taxon>Stappia</taxon>
    </lineage>
</organism>
<protein>
    <submittedName>
        <fullName evidence="10">Spermidine/putrescine transport system permease protein</fullName>
    </submittedName>
</protein>
<dbReference type="InterPro" id="IPR000515">
    <property type="entry name" value="MetI-like"/>
</dbReference>
<comment type="similarity">
    <text evidence="2">Belongs to the binding-protein-dependent transport system permease family. CysTW subfamily.</text>
</comment>
<dbReference type="PANTHER" id="PTHR43848:SF2">
    <property type="entry name" value="PUTRESCINE TRANSPORT SYSTEM PERMEASE PROTEIN POTI"/>
    <property type="match status" value="1"/>
</dbReference>
<evidence type="ECO:0000313" key="10">
    <source>
        <dbReference type="EMBL" id="SOC10072.1"/>
    </source>
</evidence>
<evidence type="ECO:0000256" key="5">
    <source>
        <dbReference type="ARBA" id="ARBA00022692"/>
    </source>
</evidence>
<feature type="transmembrane region" description="Helical" evidence="8">
    <location>
        <begin position="26"/>
        <end position="51"/>
    </location>
</feature>
<keyword evidence="3 8" id="KW-0813">Transport</keyword>
<dbReference type="InterPro" id="IPR051789">
    <property type="entry name" value="Bact_Polyamine_Transport"/>
</dbReference>
<dbReference type="GO" id="GO:0055085">
    <property type="term" value="P:transmembrane transport"/>
    <property type="evidence" value="ECO:0007669"/>
    <property type="project" value="InterPro"/>
</dbReference>
<keyword evidence="11" id="KW-1185">Reference proteome</keyword>
<dbReference type="STRING" id="538381.GCA_001696535_02709"/>
<dbReference type="RefSeq" id="WP_097175122.1">
    <property type="nucleotide sequence ID" value="NZ_OBML01000006.1"/>
</dbReference>
<reference evidence="10 11" key="1">
    <citation type="submission" date="2017-08" db="EMBL/GenBank/DDBJ databases">
        <authorList>
            <person name="de Groot N.N."/>
        </authorList>
    </citation>
    <scope>NUCLEOTIDE SEQUENCE [LARGE SCALE GENOMIC DNA]</scope>
    <source>
        <strain evidence="10 11">USBA 352</strain>
    </source>
</reference>
<dbReference type="AlphaFoldDB" id="A0A285SQ11"/>
<dbReference type="OrthoDB" id="9808399at2"/>
<feature type="transmembrane region" description="Helical" evidence="8">
    <location>
        <begin position="83"/>
        <end position="106"/>
    </location>
</feature>
<evidence type="ECO:0000256" key="3">
    <source>
        <dbReference type="ARBA" id="ARBA00022448"/>
    </source>
</evidence>
<gene>
    <name evidence="10" type="ORF">SAMN05421512_106181</name>
</gene>
<dbReference type="SUPFAM" id="SSF161098">
    <property type="entry name" value="MetI-like"/>
    <property type="match status" value="1"/>
</dbReference>
<feature type="transmembrane region" description="Helical" evidence="8">
    <location>
        <begin position="255"/>
        <end position="274"/>
    </location>
</feature>
<evidence type="ECO:0000256" key="1">
    <source>
        <dbReference type="ARBA" id="ARBA00004651"/>
    </source>
</evidence>
<keyword evidence="7 8" id="KW-0472">Membrane</keyword>
<dbReference type="EMBL" id="OBML01000006">
    <property type="protein sequence ID" value="SOC10072.1"/>
    <property type="molecule type" value="Genomic_DNA"/>
</dbReference>
<evidence type="ECO:0000259" key="9">
    <source>
        <dbReference type="PROSITE" id="PS50928"/>
    </source>
</evidence>
<evidence type="ECO:0000256" key="7">
    <source>
        <dbReference type="ARBA" id="ARBA00023136"/>
    </source>
</evidence>
<dbReference type="Gene3D" id="1.10.3720.10">
    <property type="entry name" value="MetI-like"/>
    <property type="match status" value="1"/>
</dbReference>
<feature type="transmembrane region" description="Helical" evidence="8">
    <location>
        <begin position="153"/>
        <end position="175"/>
    </location>
</feature>
<feature type="transmembrane region" description="Helical" evidence="8">
    <location>
        <begin position="196"/>
        <end position="218"/>
    </location>
</feature>
<sequence>MTVATAERAAGGVAPRRRRTRDWSDAVLSGYLLLFFAYMFLPLMFMVAAAFNANPTPSVTDWQGFTLKWFEELPQDARFVQGLLHSLAIAGGVIVISIPLGLAGALILTRLQSRASTLLYTVLVSPILTPGIVLGATTMIFWRDAFGMEAGLFTAAIAQAAFIASYCMLMFMARLQRQDRALEEAALDLGASSVFVFRRITLPFLMPTVLTAALISFLQSIENYNTTFFAIGSSWTLVTEIGARMRFGLSPMINVIGVIFVVITVAAATAWVLAKRRSGNS</sequence>
<feature type="transmembrane region" description="Helical" evidence="8">
    <location>
        <begin position="118"/>
        <end position="141"/>
    </location>
</feature>
<feature type="domain" description="ABC transmembrane type-1" evidence="9">
    <location>
        <begin position="83"/>
        <end position="271"/>
    </location>
</feature>
<keyword evidence="4" id="KW-1003">Cell membrane</keyword>
<dbReference type="Proteomes" id="UP000219331">
    <property type="component" value="Unassembled WGS sequence"/>
</dbReference>
<evidence type="ECO:0000256" key="6">
    <source>
        <dbReference type="ARBA" id="ARBA00022989"/>
    </source>
</evidence>
<keyword evidence="6 8" id="KW-1133">Transmembrane helix</keyword>
<accession>A0A285SQ11</accession>
<evidence type="ECO:0000256" key="2">
    <source>
        <dbReference type="ARBA" id="ARBA00007069"/>
    </source>
</evidence>
<evidence type="ECO:0000256" key="8">
    <source>
        <dbReference type="RuleBase" id="RU363032"/>
    </source>
</evidence>
<comment type="subcellular location">
    <subcellularLocation>
        <location evidence="1 8">Cell membrane</location>
        <topology evidence="1 8">Multi-pass membrane protein</topology>
    </subcellularLocation>
</comment>
<dbReference type="Pfam" id="PF00528">
    <property type="entry name" value="BPD_transp_1"/>
    <property type="match status" value="1"/>
</dbReference>